<evidence type="ECO:0000313" key="2">
    <source>
        <dbReference type="Proteomes" id="UP000184074"/>
    </source>
</evidence>
<organism evidence="1 2">
    <name type="scientific">Cognatiyoonia sediminum</name>
    <dbReference type="NCBI Taxonomy" id="1508389"/>
    <lineage>
        <taxon>Bacteria</taxon>
        <taxon>Pseudomonadati</taxon>
        <taxon>Pseudomonadota</taxon>
        <taxon>Alphaproteobacteria</taxon>
        <taxon>Rhodobacterales</taxon>
        <taxon>Paracoccaceae</taxon>
        <taxon>Cognatiyoonia</taxon>
    </lineage>
</organism>
<dbReference type="EMBL" id="FQXB01000001">
    <property type="protein sequence ID" value="SHG59723.1"/>
    <property type="molecule type" value="Genomic_DNA"/>
</dbReference>
<accession>A0A1M5L5N3</accession>
<dbReference type="AlphaFoldDB" id="A0A1M5L5N3"/>
<name>A0A1M5L5N3_9RHOB</name>
<dbReference type="Proteomes" id="UP000184074">
    <property type="component" value="Unassembled WGS sequence"/>
</dbReference>
<dbReference type="STRING" id="1508389.SAMN05444003_0088"/>
<dbReference type="Gene3D" id="3.40.190.10">
    <property type="entry name" value="Periplasmic binding protein-like II"/>
    <property type="match status" value="1"/>
</dbReference>
<keyword evidence="2" id="KW-1185">Reference proteome</keyword>
<reference evidence="1 2" key="1">
    <citation type="submission" date="2016-11" db="EMBL/GenBank/DDBJ databases">
        <authorList>
            <person name="Jaros S."/>
            <person name="Januszkiewicz K."/>
            <person name="Wedrychowicz H."/>
        </authorList>
    </citation>
    <scope>NUCLEOTIDE SEQUENCE [LARGE SCALE GENOMIC DNA]</scope>
    <source>
        <strain evidence="1 2">DSM 28715</strain>
    </source>
</reference>
<evidence type="ECO:0000313" key="1">
    <source>
        <dbReference type="EMBL" id="SHG59723.1"/>
    </source>
</evidence>
<dbReference type="RefSeq" id="WP_072898430.1">
    <property type="nucleotide sequence ID" value="NZ_FQXB01000001.1"/>
</dbReference>
<sequence>MIASLPMYWREETADGWLAFWDLVREGLPDLPDLMSPDELPKDWSQHWLDAELALSMTCGLPFRTMLRDKVQYVGTLTIGPTEASGHYRSAVVTRAGQDLNAPLTLAYNSGDSQSGWAASQTFPSSGDHLSYGSLVETGSHAASLHAVASGHADVAFLDEVTWRLLQRYDKAAQSVAVQGYTGHTPALPLIAALGNDVAPLRAAITHAAESQMSHFSDQIGGDLSFNVLNEAEYFAVPLPTPPLT</sequence>
<proteinExistence type="predicted"/>
<gene>
    <name evidence="1" type="ORF">SAMN05444003_0088</name>
</gene>
<dbReference type="Pfam" id="PF12974">
    <property type="entry name" value="Phosphonate-bd"/>
    <property type="match status" value="1"/>
</dbReference>
<dbReference type="OrthoDB" id="7353682at2"/>
<protein>
    <submittedName>
        <fullName evidence="1">ABC transporter, phosphonate, substrate-binding protein</fullName>
    </submittedName>
</protein>